<accession>A0ABU8X6L3</accession>
<proteinExistence type="predicted"/>
<feature type="region of interest" description="Disordered" evidence="1">
    <location>
        <begin position="55"/>
        <end position="101"/>
    </location>
</feature>
<evidence type="ECO:0000256" key="1">
    <source>
        <dbReference type="SAM" id="MobiDB-lite"/>
    </source>
</evidence>
<reference evidence="3 4" key="1">
    <citation type="submission" date="2024-03" db="EMBL/GenBank/DDBJ databases">
        <title>Novel species of the genus Variovorax.</title>
        <authorList>
            <person name="Liu Q."/>
            <person name="Xin Y.-H."/>
        </authorList>
    </citation>
    <scope>NUCLEOTIDE SEQUENCE [LARGE SCALE GENOMIC DNA]</scope>
    <source>
        <strain evidence="3 4">KACC 18901</strain>
    </source>
</reference>
<sequence>MHVAAACRPVAIALCTLTLCAMVGCGERSDDRPVEDTGTGNFRQFTLAPIMATGPVQVASADGPRQRRTPGSARLTAGAPSQAPDRAPDRSPGPSMIAAAE</sequence>
<dbReference type="EMBL" id="JBBKZS010000004">
    <property type="protein sequence ID" value="MEJ8855314.1"/>
    <property type="molecule type" value="Genomic_DNA"/>
</dbReference>
<name>A0ABU8X6L3_9BURK</name>
<evidence type="ECO:0000313" key="3">
    <source>
        <dbReference type="EMBL" id="MEJ8855314.1"/>
    </source>
</evidence>
<feature type="chain" id="PRO_5045413156" evidence="2">
    <location>
        <begin position="22"/>
        <end position="101"/>
    </location>
</feature>
<organism evidence="3 4">
    <name type="scientific">Variovorax robiniae</name>
    <dbReference type="NCBI Taxonomy" id="1836199"/>
    <lineage>
        <taxon>Bacteria</taxon>
        <taxon>Pseudomonadati</taxon>
        <taxon>Pseudomonadota</taxon>
        <taxon>Betaproteobacteria</taxon>
        <taxon>Burkholderiales</taxon>
        <taxon>Comamonadaceae</taxon>
        <taxon>Variovorax</taxon>
    </lineage>
</organism>
<feature type="signal peptide" evidence="2">
    <location>
        <begin position="1"/>
        <end position="21"/>
    </location>
</feature>
<keyword evidence="2" id="KW-0732">Signal</keyword>
<protein>
    <submittedName>
        <fullName evidence="3">Uncharacterized protein</fullName>
    </submittedName>
</protein>
<evidence type="ECO:0000256" key="2">
    <source>
        <dbReference type="SAM" id="SignalP"/>
    </source>
</evidence>
<evidence type="ECO:0000313" key="4">
    <source>
        <dbReference type="Proteomes" id="UP001367030"/>
    </source>
</evidence>
<gene>
    <name evidence="3" type="ORF">WKW79_12080</name>
</gene>
<dbReference type="Proteomes" id="UP001367030">
    <property type="component" value="Unassembled WGS sequence"/>
</dbReference>
<keyword evidence="4" id="KW-1185">Reference proteome</keyword>
<dbReference type="RefSeq" id="WP_340335394.1">
    <property type="nucleotide sequence ID" value="NZ_JBBKZS010000004.1"/>
</dbReference>
<comment type="caution">
    <text evidence="3">The sequence shown here is derived from an EMBL/GenBank/DDBJ whole genome shotgun (WGS) entry which is preliminary data.</text>
</comment>